<reference evidence="1 2" key="1">
    <citation type="submission" date="2021-08" db="EMBL/GenBank/DDBJ databases">
        <authorList>
            <person name="Peeters C."/>
        </authorList>
    </citation>
    <scope>NUCLEOTIDE SEQUENCE [LARGE SCALE GENOMIC DNA]</scope>
    <source>
        <strain evidence="1 2">LMG 23994</strain>
    </source>
</reference>
<gene>
    <name evidence="1" type="ORF">LMG23994_01789</name>
</gene>
<name>A0ABM8WRG2_9BURK</name>
<keyword evidence="2" id="KW-1185">Reference proteome</keyword>
<dbReference type="Proteomes" id="UP000701702">
    <property type="component" value="Unassembled WGS sequence"/>
</dbReference>
<protein>
    <submittedName>
        <fullName evidence="1">Uncharacterized protein</fullName>
    </submittedName>
</protein>
<sequence>MGAILTATQDIGEMAEEGGRGIVFAVIDTGIGERYGVIFENGEFDWFLPHHVDACLAETGLDAAETVGYAYQGERALIEDFNRGHFGFW</sequence>
<accession>A0ABM8WRG2</accession>
<comment type="caution">
    <text evidence="1">The sequence shown here is derived from an EMBL/GenBank/DDBJ whole genome shotgun (WGS) entry which is preliminary data.</text>
</comment>
<evidence type="ECO:0000313" key="2">
    <source>
        <dbReference type="Proteomes" id="UP000701702"/>
    </source>
</evidence>
<evidence type="ECO:0000313" key="1">
    <source>
        <dbReference type="EMBL" id="CAG9170039.1"/>
    </source>
</evidence>
<organism evidence="1 2">
    <name type="scientific">Cupriavidus pinatubonensis</name>
    <dbReference type="NCBI Taxonomy" id="248026"/>
    <lineage>
        <taxon>Bacteria</taxon>
        <taxon>Pseudomonadati</taxon>
        <taxon>Pseudomonadota</taxon>
        <taxon>Betaproteobacteria</taxon>
        <taxon>Burkholderiales</taxon>
        <taxon>Burkholderiaceae</taxon>
        <taxon>Cupriavidus</taxon>
    </lineage>
</organism>
<proteinExistence type="predicted"/>
<dbReference type="EMBL" id="CAJZAF010000007">
    <property type="protein sequence ID" value="CAG9170039.1"/>
    <property type="molecule type" value="Genomic_DNA"/>
</dbReference>